<reference evidence="2" key="1">
    <citation type="submission" date="2023-08" db="EMBL/GenBank/DDBJ databases">
        <title>Comparative genomics and taxonomic characterization of three novel marine species of genus Marivirga.</title>
        <authorList>
            <person name="Muhammad N."/>
            <person name="Kim S.-G."/>
        </authorList>
    </citation>
    <scope>NUCLEOTIDE SEQUENCE [LARGE SCALE GENOMIC DNA]</scope>
    <source>
        <strain evidence="2">ABR2-2</strain>
    </source>
</reference>
<dbReference type="RefSeq" id="WP_308357068.1">
    <property type="nucleotide sequence ID" value="NZ_CP129970.2"/>
</dbReference>
<dbReference type="Pfam" id="PF20205">
    <property type="entry name" value="DUF6567"/>
    <property type="match status" value="1"/>
</dbReference>
<dbReference type="InterPro" id="IPR046697">
    <property type="entry name" value="DUF6567"/>
</dbReference>
<proteinExistence type="predicted"/>
<evidence type="ECO:0000256" key="1">
    <source>
        <dbReference type="SAM" id="SignalP"/>
    </source>
</evidence>
<protein>
    <recommendedName>
        <fullName evidence="4">Lipoprotein</fullName>
    </recommendedName>
</protein>
<sequence length="246" mass="28009">MKKFNLPIFCLFIALITSSCYSLHQGNISSNLVESNFTYKESAMGQASSLIIFGIGISKKDDLINQAKQNLESSRFLAPNERYINYVIDKKTSIYFGIVKKQLFTVHADIISINETQDNPMSTEFRENYLRKRTEDAKLLGSIPLGKYWHNVKQYDPIFLSDGRKALIDDLNKNEAKVSYIEGNGYQTKTLKISDIFFVVNSNHFPAVKQEMLPANEQGEVVGFNTEKILIKNGKQNYKIITAPKK</sequence>
<accession>A0AA51RAQ4</accession>
<feature type="chain" id="PRO_5041249290" description="Lipoprotein" evidence="1">
    <location>
        <begin position="25"/>
        <end position="246"/>
    </location>
</feature>
<feature type="signal peptide" evidence="1">
    <location>
        <begin position="1"/>
        <end position="24"/>
    </location>
</feature>
<dbReference type="Proteomes" id="UP001244443">
    <property type="component" value="Chromosome"/>
</dbReference>
<name>A0AA51RAQ4_9BACT</name>
<dbReference type="PROSITE" id="PS51257">
    <property type="entry name" value="PROKAR_LIPOPROTEIN"/>
    <property type="match status" value="1"/>
</dbReference>
<evidence type="ECO:0008006" key="4">
    <source>
        <dbReference type="Google" id="ProtNLM"/>
    </source>
</evidence>
<dbReference type="EMBL" id="CP129970">
    <property type="protein sequence ID" value="WMN07043.1"/>
    <property type="molecule type" value="Genomic_DNA"/>
</dbReference>
<organism evidence="2 3">
    <name type="scientific">Marivirga arenosa</name>
    <dbReference type="NCBI Taxonomy" id="3059076"/>
    <lineage>
        <taxon>Bacteria</taxon>
        <taxon>Pseudomonadati</taxon>
        <taxon>Bacteroidota</taxon>
        <taxon>Cytophagia</taxon>
        <taxon>Cytophagales</taxon>
        <taxon>Marivirgaceae</taxon>
        <taxon>Marivirga</taxon>
    </lineage>
</organism>
<keyword evidence="3" id="KW-1185">Reference proteome</keyword>
<evidence type="ECO:0000313" key="3">
    <source>
        <dbReference type="Proteomes" id="UP001244443"/>
    </source>
</evidence>
<dbReference type="AlphaFoldDB" id="A0AA51RAQ4"/>
<keyword evidence="1" id="KW-0732">Signal</keyword>
<gene>
    <name evidence="2" type="ORF">QYS48_27570</name>
</gene>
<evidence type="ECO:0000313" key="2">
    <source>
        <dbReference type="EMBL" id="WMN07043.1"/>
    </source>
</evidence>